<dbReference type="PANTHER" id="PTHR14453">
    <property type="entry name" value="PARP/ZINC FINGER CCCH TYPE DOMAIN CONTAINING PROTEIN"/>
    <property type="match status" value="1"/>
</dbReference>
<protein>
    <submittedName>
        <fullName evidence="12">Protein mono-ADP-ribosyltransferase PARP9</fullName>
    </submittedName>
</protein>
<dbReference type="CTD" id="83666"/>
<evidence type="ECO:0000259" key="9">
    <source>
        <dbReference type="PROSITE" id="PS51059"/>
    </source>
</evidence>
<keyword evidence="6" id="KW-0539">Nucleus</keyword>
<dbReference type="OrthoDB" id="6133115at2759"/>
<evidence type="ECO:0000259" key="10">
    <source>
        <dbReference type="PROSITE" id="PS51154"/>
    </source>
</evidence>
<keyword evidence="11" id="KW-1185">Reference proteome</keyword>
<dbReference type="GO" id="GO:0060335">
    <property type="term" value="P:positive regulation of type II interferon-mediated signaling pathway"/>
    <property type="evidence" value="ECO:0007669"/>
    <property type="project" value="TreeGrafter"/>
</dbReference>
<dbReference type="KEGG" id="lww:102731809"/>
<evidence type="ECO:0000256" key="7">
    <source>
        <dbReference type="ARBA" id="ARBA00024347"/>
    </source>
</evidence>
<feature type="domain" description="Macro" evidence="10">
    <location>
        <begin position="14"/>
        <end position="196"/>
    </location>
</feature>
<accession>A0A7F8RPK0</accession>
<feature type="compositionally biased region" description="Polar residues" evidence="8">
    <location>
        <begin position="410"/>
        <end position="424"/>
    </location>
</feature>
<dbReference type="Gene3D" id="3.40.220.10">
    <property type="entry name" value="Leucine Aminopeptidase, subunit E, domain 1"/>
    <property type="match status" value="1"/>
</dbReference>
<evidence type="ECO:0000256" key="6">
    <source>
        <dbReference type="ARBA" id="ARBA00023242"/>
    </source>
</evidence>
<dbReference type="GeneID" id="102731809"/>
<dbReference type="PROSITE" id="PS51059">
    <property type="entry name" value="PARP_CATALYTIC"/>
    <property type="match status" value="1"/>
</dbReference>
<dbReference type="PROSITE" id="PS51154">
    <property type="entry name" value="MACRO"/>
    <property type="match status" value="1"/>
</dbReference>
<feature type="region of interest" description="Disordered" evidence="8">
    <location>
        <begin position="410"/>
        <end position="430"/>
    </location>
</feature>
<dbReference type="GO" id="GO:0005737">
    <property type="term" value="C:cytoplasm"/>
    <property type="evidence" value="ECO:0007669"/>
    <property type="project" value="TreeGrafter"/>
</dbReference>
<dbReference type="GO" id="GO:0005634">
    <property type="term" value="C:nucleus"/>
    <property type="evidence" value="ECO:0007669"/>
    <property type="project" value="UniProtKB-SubCell"/>
</dbReference>
<dbReference type="PANTHER" id="PTHR14453:SF70">
    <property type="entry name" value="PROTEIN MONO-ADP-RIBOSYLTRANSFERASE PARP9"/>
    <property type="match status" value="1"/>
</dbReference>
<keyword evidence="5" id="KW-0520">NAD</keyword>
<keyword evidence="2" id="KW-0328">Glycosyltransferase</keyword>
<comment type="subcellular location">
    <subcellularLocation>
        <location evidence="1">Nucleus</location>
    </subcellularLocation>
</comment>
<gene>
    <name evidence="12" type="primary">PARP9</name>
</gene>
<dbReference type="GO" id="GO:1990404">
    <property type="term" value="F:NAD+-protein mono-ADP-ribosyltransferase activity"/>
    <property type="evidence" value="ECO:0007669"/>
    <property type="project" value="TreeGrafter"/>
</dbReference>
<organism evidence="11 12">
    <name type="scientific">Leptonychotes weddellii</name>
    <name type="common">Weddell seal</name>
    <name type="synonym">Otaria weddellii</name>
    <dbReference type="NCBI Taxonomy" id="9713"/>
    <lineage>
        <taxon>Eukaryota</taxon>
        <taxon>Metazoa</taxon>
        <taxon>Chordata</taxon>
        <taxon>Craniata</taxon>
        <taxon>Vertebrata</taxon>
        <taxon>Euteleostomi</taxon>
        <taxon>Mammalia</taxon>
        <taxon>Eutheria</taxon>
        <taxon>Laurasiatheria</taxon>
        <taxon>Carnivora</taxon>
        <taxon>Caniformia</taxon>
        <taxon>Pinnipedia</taxon>
        <taxon>Phocidae</taxon>
        <taxon>Monachinae</taxon>
        <taxon>Lobodontini</taxon>
        <taxon>Leptonychotes</taxon>
    </lineage>
</organism>
<dbReference type="Gene3D" id="3.90.228.10">
    <property type="match status" value="1"/>
</dbReference>
<dbReference type="InterPro" id="IPR012317">
    <property type="entry name" value="Poly(ADP-ribose)pol_cat_dom"/>
</dbReference>
<dbReference type="InterPro" id="IPR002589">
    <property type="entry name" value="Macro_dom"/>
</dbReference>
<evidence type="ECO:0000256" key="3">
    <source>
        <dbReference type="ARBA" id="ARBA00022679"/>
    </source>
</evidence>
<comment type="similarity">
    <text evidence="7">Belongs to the ARTD/PARP family.</text>
</comment>
<evidence type="ECO:0000313" key="12">
    <source>
        <dbReference type="RefSeq" id="XP_030894929.1"/>
    </source>
</evidence>
<evidence type="ECO:0000256" key="8">
    <source>
        <dbReference type="SAM" id="MobiDB-lite"/>
    </source>
</evidence>
<dbReference type="GO" id="GO:0044389">
    <property type="term" value="F:ubiquitin-like protein ligase binding"/>
    <property type="evidence" value="ECO:0007669"/>
    <property type="project" value="TreeGrafter"/>
</dbReference>
<evidence type="ECO:0000256" key="2">
    <source>
        <dbReference type="ARBA" id="ARBA00022676"/>
    </source>
</evidence>
<dbReference type="GO" id="GO:0070212">
    <property type="term" value="P:protein poly-ADP-ribosylation"/>
    <property type="evidence" value="ECO:0007669"/>
    <property type="project" value="TreeGrafter"/>
</dbReference>
<keyword evidence="4" id="KW-0548">Nucleotidyltransferase</keyword>
<dbReference type="AlphaFoldDB" id="A0A7F8RPK0"/>
<dbReference type="CDD" id="cd01439">
    <property type="entry name" value="TCCD_inducible_PARP_like"/>
    <property type="match status" value="1"/>
</dbReference>
<dbReference type="RefSeq" id="XP_030894929.1">
    <property type="nucleotide sequence ID" value="XM_031039069.1"/>
</dbReference>
<dbReference type="GO" id="GO:0003950">
    <property type="term" value="F:NAD+ poly-ADP-ribosyltransferase activity"/>
    <property type="evidence" value="ECO:0007669"/>
    <property type="project" value="InterPro"/>
</dbReference>
<dbReference type="SMART" id="SM00506">
    <property type="entry name" value="A1pp"/>
    <property type="match status" value="1"/>
</dbReference>
<proteinExistence type="inferred from homology"/>
<evidence type="ECO:0000256" key="4">
    <source>
        <dbReference type="ARBA" id="ARBA00022695"/>
    </source>
</evidence>
<dbReference type="InterPro" id="IPR052056">
    <property type="entry name" value="Mono-ARTD/PARP"/>
</dbReference>
<evidence type="ECO:0000256" key="1">
    <source>
        <dbReference type="ARBA" id="ARBA00004123"/>
    </source>
</evidence>
<dbReference type="SUPFAM" id="SSF52949">
    <property type="entry name" value="Macro domain-like"/>
    <property type="match status" value="1"/>
</dbReference>
<name>A0A7F8RPK0_LEPWE</name>
<dbReference type="Proteomes" id="UP000245341">
    <property type="component" value="Unplaced"/>
</dbReference>
<dbReference type="SUPFAM" id="SSF56399">
    <property type="entry name" value="ADP-ribosylation"/>
    <property type="match status" value="1"/>
</dbReference>
<evidence type="ECO:0000256" key="5">
    <source>
        <dbReference type="ARBA" id="ARBA00023027"/>
    </source>
</evidence>
<keyword evidence="3" id="KW-0808">Transferase</keyword>
<dbReference type="GO" id="GO:0003714">
    <property type="term" value="F:transcription corepressor activity"/>
    <property type="evidence" value="ECO:0007669"/>
    <property type="project" value="TreeGrafter"/>
</dbReference>
<dbReference type="InterPro" id="IPR043472">
    <property type="entry name" value="Macro_dom-like"/>
</dbReference>
<feature type="domain" description="PARP catalytic" evidence="9">
    <location>
        <begin position="209"/>
        <end position="424"/>
    </location>
</feature>
<sequence>MAVGQGMKPCIDKDLQKHFFKAPQQTEHLGKSNLTRNPVRLFFFFPLQTDVIVNSVNPLCGLRYGPVSISILQQAGDEIELEFDKKVTEIQDSQFVVVTKGFKLPCQYVYHVLWDSRCCKQTKTLRIAVRECLEKCLELNKTSISFPALGTGNIGIQSSIAAEIMFDEVLTFAKCHLKEQLTVKFVIFPEELETYMVILCYSFLGQWTDWQPQNQDEMKRNTFLRCLKLSAEEIQDQKKQFENCGLQVIKVEKIDNAVLMAVFQKKKKMMEGRTHGKPVSHRLFQQIPYQFCEAVCRVGFQRMYSAPRDPKYGVGIYFTKNLKNLAYQVKKTSAIDELIYVFDAEVLTGSFCQGHQLHIVPPPLSPGDTDCHDSVVDNVSSPETFVIFSNTQAMPQYLWTCTQNHVQPQNYSSGPRMLSSQNPWSKILKG</sequence>
<evidence type="ECO:0000313" key="11">
    <source>
        <dbReference type="Proteomes" id="UP000245341"/>
    </source>
</evidence>
<reference evidence="12" key="1">
    <citation type="submission" date="2025-08" db="UniProtKB">
        <authorList>
            <consortium name="RefSeq"/>
        </authorList>
    </citation>
    <scope>IDENTIFICATION</scope>
    <source>
        <tissue evidence="12">Liver</tissue>
    </source>
</reference>
<dbReference type="GO" id="GO:0010629">
    <property type="term" value="P:negative regulation of gene expression"/>
    <property type="evidence" value="ECO:0007669"/>
    <property type="project" value="TreeGrafter"/>
</dbReference>
<dbReference type="GO" id="GO:0016779">
    <property type="term" value="F:nucleotidyltransferase activity"/>
    <property type="evidence" value="ECO:0007669"/>
    <property type="project" value="UniProtKB-KW"/>
</dbReference>
<dbReference type="Pfam" id="PF01661">
    <property type="entry name" value="Macro"/>
    <property type="match status" value="1"/>
</dbReference>